<evidence type="ECO:0000313" key="2">
    <source>
        <dbReference type="Proteomes" id="UP000472839"/>
    </source>
</evidence>
<name>A0A6L4WX46_9BACT</name>
<protein>
    <submittedName>
        <fullName evidence="1">Uncharacterized protein</fullName>
    </submittedName>
</protein>
<dbReference type="AlphaFoldDB" id="A0A6L4WX46"/>
<evidence type="ECO:0000313" key="1">
    <source>
        <dbReference type="EMBL" id="KAB7891425.1"/>
    </source>
</evidence>
<proteinExistence type="predicted"/>
<reference evidence="1 2" key="1">
    <citation type="submission" date="2019-10" db="EMBL/GenBank/DDBJ databases">
        <title>Poseidonibacter ostreae sp. nov., isolated from the gut of the Ostrea denselamellosa.</title>
        <authorList>
            <person name="Choi A."/>
        </authorList>
    </citation>
    <scope>NUCLEOTIDE SEQUENCE [LARGE SCALE GENOMIC DNA]</scope>
    <source>
        <strain evidence="1 2">SJOD-M-33</strain>
    </source>
</reference>
<dbReference type="RefSeq" id="WP_152279528.1">
    <property type="nucleotide sequence ID" value="NZ_WFKK01000001.1"/>
</dbReference>
<organism evidence="1 2">
    <name type="scientific">Poseidonibacter ostreae</name>
    <dbReference type="NCBI Taxonomy" id="2654171"/>
    <lineage>
        <taxon>Bacteria</taxon>
        <taxon>Pseudomonadati</taxon>
        <taxon>Campylobacterota</taxon>
        <taxon>Epsilonproteobacteria</taxon>
        <taxon>Campylobacterales</taxon>
        <taxon>Arcobacteraceae</taxon>
        <taxon>Poseidonibacter</taxon>
    </lineage>
</organism>
<gene>
    <name evidence="1" type="ORF">GBG19_00890</name>
</gene>
<dbReference type="EMBL" id="WFKK01000001">
    <property type="protein sequence ID" value="KAB7891425.1"/>
    <property type="molecule type" value="Genomic_DNA"/>
</dbReference>
<comment type="caution">
    <text evidence="1">The sequence shown here is derived from an EMBL/GenBank/DDBJ whole genome shotgun (WGS) entry which is preliminary data.</text>
</comment>
<accession>A0A6L4WX46</accession>
<dbReference type="Proteomes" id="UP000472839">
    <property type="component" value="Unassembled WGS sequence"/>
</dbReference>
<sequence length="270" mass="30922">MNQEELKDFKKRVNLKKKELEKANKLAFKYDGLNKRLEHAHLEVNHKKHGALEYIKDAEERGLLTAEVANAEIKTLLDSLSSKSSVVNQALFTFQSGDCFPYENRFNDETTKFIEALRVTHAHIHYGLDKAYKELLPLALEIRELEKEYEIQREITTQITSFQRAISELKSKENEEIFSKYIRGLENWTPSELIDDEIIVNGKNIGKSGVVGIKIGRGNRIHLMEVGIVVDKETNEKSIGAYNGTRWYGSDLAIIDTKEDIPKELISLIS</sequence>